<organism evidence="1 2">
    <name type="scientific">Halococcoides cellulosivorans</name>
    <dbReference type="NCBI Taxonomy" id="1679096"/>
    <lineage>
        <taxon>Archaea</taxon>
        <taxon>Methanobacteriati</taxon>
        <taxon>Methanobacteriota</taxon>
        <taxon>Stenosarchaea group</taxon>
        <taxon>Halobacteria</taxon>
        <taxon>Halobacteriales</taxon>
        <taxon>Haloarculaceae</taxon>
        <taxon>Halococcoides</taxon>
    </lineage>
</organism>
<gene>
    <name evidence="1" type="ORF">HARCEL1_09645</name>
</gene>
<protein>
    <recommendedName>
        <fullName evidence="3">Nucleic acid-binding protein</fullName>
    </recommendedName>
</protein>
<name>A0A2R4X2K9_9EURY</name>
<dbReference type="AlphaFoldDB" id="A0A2R4X2K9"/>
<keyword evidence="2" id="KW-1185">Reference proteome</keyword>
<sequence length="168" mass="17816">MTFAYVGPTVCYDLGQVGELDLLEHLDAAIVVPESVVEEITVEPARLNLDTFLDERSVITDVRSNPLDRAADALGLDRAGYEAALFSGLFDDDADDDIVVVSDDPRLRAIAAGLGAETIGSFGVVVGAAQADKYLTRAQAKRIVTRMDAVGLQMTGALRGRAVGEFSA</sequence>
<proteinExistence type="predicted"/>
<dbReference type="EMBL" id="CP028858">
    <property type="protein sequence ID" value="AWB27953.1"/>
    <property type="molecule type" value="Genomic_DNA"/>
</dbReference>
<dbReference type="Pfam" id="PF11848">
    <property type="entry name" value="DUF3368"/>
    <property type="match status" value="1"/>
</dbReference>
<dbReference type="KEGG" id="harc:HARCEL1_09645"/>
<reference evidence="1 2" key="1">
    <citation type="submission" date="2018-04" db="EMBL/GenBank/DDBJ databases">
        <title>Halococcoides cellulosivorans gen. nov., sp. nov., an extremely halophilic cellulose-utilizing haloarchaeon from hypersaline lakes.</title>
        <authorList>
            <person name="Sorokin D.Y."/>
            <person name="Toshchakov S.V."/>
            <person name="Samarov N.I."/>
            <person name="Korzhenkov A."/>
            <person name="Kublanov I.V."/>
        </authorList>
    </citation>
    <scope>NUCLEOTIDE SEQUENCE [LARGE SCALE GENOMIC DNA]</scope>
    <source>
        <strain evidence="1 2">HArcel1</strain>
    </source>
</reference>
<evidence type="ECO:0000313" key="1">
    <source>
        <dbReference type="EMBL" id="AWB27953.1"/>
    </source>
</evidence>
<accession>A0A2R4X2K9</accession>
<dbReference type="Proteomes" id="UP000244727">
    <property type="component" value="Chromosome"/>
</dbReference>
<dbReference type="RefSeq" id="WP_108382895.1">
    <property type="nucleotide sequence ID" value="NZ_CP028858.1"/>
</dbReference>
<evidence type="ECO:0000313" key="2">
    <source>
        <dbReference type="Proteomes" id="UP000244727"/>
    </source>
</evidence>
<dbReference type="InterPro" id="IPR021799">
    <property type="entry name" value="PIN-like_prokaryotic"/>
</dbReference>
<evidence type="ECO:0008006" key="3">
    <source>
        <dbReference type="Google" id="ProtNLM"/>
    </source>
</evidence>
<dbReference type="GeneID" id="36512770"/>